<dbReference type="SUPFAM" id="SSF47413">
    <property type="entry name" value="lambda repressor-like DNA-binding domains"/>
    <property type="match status" value="1"/>
</dbReference>
<dbReference type="EMBL" id="PPEK01000014">
    <property type="protein sequence ID" value="PNV66985.1"/>
    <property type="molecule type" value="Genomic_DNA"/>
</dbReference>
<keyword evidence="5" id="KW-1185">Reference proteome</keyword>
<dbReference type="GO" id="GO:0003677">
    <property type="term" value="F:DNA binding"/>
    <property type="evidence" value="ECO:0007669"/>
    <property type="project" value="UniProtKB-KW"/>
</dbReference>
<evidence type="ECO:0000313" key="5">
    <source>
        <dbReference type="Proteomes" id="UP000236197"/>
    </source>
</evidence>
<dbReference type="InterPro" id="IPR001387">
    <property type="entry name" value="Cro/C1-type_HTH"/>
</dbReference>
<feature type="region of interest" description="Disordered" evidence="2">
    <location>
        <begin position="74"/>
        <end position="117"/>
    </location>
</feature>
<proteinExistence type="predicted"/>
<name>A0A2K2U9H8_9ACTN</name>
<dbReference type="SMART" id="SM00530">
    <property type="entry name" value="HTH_XRE"/>
    <property type="match status" value="1"/>
</dbReference>
<dbReference type="PANTHER" id="PTHR46558:SF11">
    <property type="entry name" value="HTH-TYPE TRANSCRIPTIONAL REGULATOR XRE"/>
    <property type="match status" value="1"/>
</dbReference>
<keyword evidence="1" id="KW-0238">DNA-binding</keyword>
<evidence type="ECO:0000259" key="3">
    <source>
        <dbReference type="PROSITE" id="PS50943"/>
    </source>
</evidence>
<dbReference type="Gene3D" id="1.10.260.40">
    <property type="entry name" value="lambda repressor-like DNA-binding domains"/>
    <property type="match status" value="1"/>
</dbReference>
<dbReference type="InterPro" id="IPR010982">
    <property type="entry name" value="Lambda_DNA-bd_dom_sf"/>
</dbReference>
<evidence type="ECO:0000256" key="2">
    <source>
        <dbReference type="SAM" id="MobiDB-lite"/>
    </source>
</evidence>
<accession>A0A2K2U9H8</accession>
<dbReference type="PROSITE" id="PS50943">
    <property type="entry name" value="HTH_CROC1"/>
    <property type="match status" value="1"/>
</dbReference>
<gene>
    <name evidence="4" type="ORF">C2L71_10005</name>
</gene>
<reference evidence="5" key="1">
    <citation type="submission" date="2018-01" db="EMBL/GenBank/DDBJ databases">
        <title>Rubneribacter badeniensis gen. nov., sp. nov., and Colonibacter rubneri, gen. nov., sp. nov., WGS of new members of the Eggerthellaceae.</title>
        <authorList>
            <person name="Danylec N."/>
            <person name="Stoll D.A."/>
            <person name="Doetsch A."/>
            <person name="Kulling S.E."/>
            <person name="Huch M."/>
        </authorList>
    </citation>
    <scope>NUCLEOTIDE SEQUENCE [LARGE SCALE GENOMIC DNA]</scope>
    <source>
        <strain evidence="5">ResAG-96</strain>
    </source>
</reference>
<dbReference type="Proteomes" id="UP000236197">
    <property type="component" value="Unassembled WGS sequence"/>
</dbReference>
<feature type="compositionally biased region" description="Basic and acidic residues" evidence="2">
    <location>
        <begin position="102"/>
        <end position="117"/>
    </location>
</feature>
<sequence>MYHGFERRRPPMQHNLQLKSLRKRAGFNTQADLAQTLGVNPRTYASWERGEVKLTLGDAQRIADVLGCSLDELAGRAEPADRRPSAAAQDSRRNASPAAPPKSERARPGSADADRDQMEIVRLFNQLDEPRKGFLLEAAQGLAAASKPEAAVAVTSF</sequence>
<comment type="caution">
    <text evidence="4">The sequence shown here is derived from an EMBL/GenBank/DDBJ whole genome shotgun (WGS) entry which is preliminary data.</text>
</comment>
<feature type="domain" description="HTH cro/C1-type" evidence="3">
    <location>
        <begin position="18"/>
        <end position="73"/>
    </location>
</feature>
<evidence type="ECO:0000313" key="4">
    <source>
        <dbReference type="EMBL" id="PNV66985.1"/>
    </source>
</evidence>
<organism evidence="4 5">
    <name type="scientific">Enteroscipio rubneri</name>
    <dbReference type="NCBI Taxonomy" id="2070686"/>
    <lineage>
        <taxon>Bacteria</taxon>
        <taxon>Bacillati</taxon>
        <taxon>Actinomycetota</taxon>
        <taxon>Coriobacteriia</taxon>
        <taxon>Eggerthellales</taxon>
        <taxon>Eggerthellaceae</taxon>
        <taxon>Enteroscipio</taxon>
    </lineage>
</organism>
<feature type="compositionally biased region" description="Basic and acidic residues" evidence="2">
    <location>
        <begin position="74"/>
        <end position="84"/>
    </location>
</feature>
<dbReference type="CDD" id="cd00093">
    <property type="entry name" value="HTH_XRE"/>
    <property type="match status" value="1"/>
</dbReference>
<dbReference type="PANTHER" id="PTHR46558">
    <property type="entry name" value="TRACRIPTIONAL REGULATORY PROTEIN-RELATED-RELATED"/>
    <property type="match status" value="1"/>
</dbReference>
<dbReference type="AlphaFoldDB" id="A0A2K2U9H8"/>
<dbReference type="Pfam" id="PF01381">
    <property type="entry name" value="HTH_3"/>
    <property type="match status" value="1"/>
</dbReference>
<protein>
    <recommendedName>
        <fullName evidence="3">HTH cro/C1-type domain-containing protein</fullName>
    </recommendedName>
</protein>
<evidence type="ECO:0000256" key="1">
    <source>
        <dbReference type="ARBA" id="ARBA00023125"/>
    </source>
</evidence>